<accession>A0A9Q1KSZ3</accession>
<evidence type="ECO:0000313" key="2">
    <source>
        <dbReference type="EMBL" id="KAJ8448067.1"/>
    </source>
</evidence>
<proteinExistence type="predicted"/>
<comment type="caution">
    <text evidence="2">The sequence shown here is derived from an EMBL/GenBank/DDBJ whole genome shotgun (WGS) entry which is preliminary data.</text>
</comment>
<protein>
    <submittedName>
        <fullName evidence="2">Uncharacterized protein</fullName>
    </submittedName>
</protein>
<reference evidence="2" key="1">
    <citation type="submission" date="2022-04" db="EMBL/GenBank/DDBJ databases">
        <title>Carnegiea gigantea Genome sequencing and assembly v2.</title>
        <authorList>
            <person name="Copetti D."/>
            <person name="Sanderson M.J."/>
            <person name="Burquez A."/>
            <person name="Wojciechowski M.F."/>
        </authorList>
    </citation>
    <scope>NUCLEOTIDE SEQUENCE</scope>
    <source>
        <strain evidence="2">SGP5-SGP5p</strain>
        <tissue evidence="2">Aerial part</tissue>
    </source>
</reference>
<sequence>MKIAQEKLGKRKTQHGARRMQPRGSPRMPKNIPEESSKKTVTNIHRQISEETNDTVADSTYKMPPHRHEDEIESEDEFNEAQKQAIQDMSFGRFLELQVIELPGDLCKWFAGNFDPYSVTLYITTEKKMQITPIDIHLTLALLTSGRKVEEFYDKKPKDPNIMKSFQHGGRNEILKMGHQNLAKCHSTY</sequence>
<dbReference type="OrthoDB" id="1749534at2759"/>
<dbReference type="EMBL" id="JAKOGI010000033">
    <property type="protein sequence ID" value="KAJ8448067.1"/>
    <property type="molecule type" value="Genomic_DNA"/>
</dbReference>
<gene>
    <name evidence="2" type="ORF">Cgig2_028943</name>
</gene>
<keyword evidence="3" id="KW-1185">Reference proteome</keyword>
<feature type="region of interest" description="Disordered" evidence="1">
    <location>
        <begin position="1"/>
        <end position="61"/>
    </location>
</feature>
<dbReference type="Proteomes" id="UP001153076">
    <property type="component" value="Unassembled WGS sequence"/>
</dbReference>
<organism evidence="2 3">
    <name type="scientific">Carnegiea gigantea</name>
    <dbReference type="NCBI Taxonomy" id="171969"/>
    <lineage>
        <taxon>Eukaryota</taxon>
        <taxon>Viridiplantae</taxon>
        <taxon>Streptophyta</taxon>
        <taxon>Embryophyta</taxon>
        <taxon>Tracheophyta</taxon>
        <taxon>Spermatophyta</taxon>
        <taxon>Magnoliopsida</taxon>
        <taxon>eudicotyledons</taxon>
        <taxon>Gunneridae</taxon>
        <taxon>Pentapetalae</taxon>
        <taxon>Caryophyllales</taxon>
        <taxon>Cactineae</taxon>
        <taxon>Cactaceae</taxon>
        <taxon>Cactoideae</taxon>
        <taxon>Echinocereeae</taxon>
        <taxon>Carnegiea</taxon>
    </lineage>
</organism>
<name>A0A9Q1KSZ3_9CARY</name>
<dbReference type="AlphaFoldDB" id="A0A9Q1KSZ3"/>
<feature type="compositionally biased region" description="Basic residues" evidence="1">
    <location>
        <begin position="9"/>
        <end position="21"/>
    </location>
</feature>
<evidence type="ECO:0000256" key="1">
    <source>
        <dbReference type="SAM" id="MobiDB-lite"/>
    </source>
</evidence>
<evidence type="ECO:0000313" key="3">
    <source>
        <dbReference type="Proteomes" id="UP001153076"/>
    </source>
</evidence>